<dbReference type="EMBL" id="BONC01000028">
    <property type="protein sequence ID" value="GIF57997.1"/>
    <property type="molecule type" value="Genomic_DNA"/>
</dbReference>
<dbReference type="Proteomes" id="UP000624325">
    <property type="component" value="Unassembled WGS sequence"/>
</dbReference>
<organism evidence="1 2">
    <name type="scientific">Asanoa iriomotensis</name>
    <dbReference type="NCBI Taxonomy" id="234613"/>
    <lineage>
        <taxon>Bacteria</taxon>
        <taxon>Bacillati</taxon>
        <taxon>Actinomycetota</taxon>
        <taxon>Actinomycetes</taxon>
        <taxon>Micromonosporales</taxon>
        <taxon>Micromonosporaceae</taxon>
        <taxon>Asanoa</taxon>
    </lineage>
</organism>
<name>A0ABQ4C5D6_9ACTN</name>
<reference evidence="1 2" key="1">
    <citation type="submission" date="2021-01" db="EMBL/GenBank/DDBJ databases">
        <title>Whole genome shotgun sequence of Asanoa iriomotensis NBRC 100142.</title>
        <authorList>
            <person name="Komaki H."/>
            <person name="Tamura T."/>
        </authorList>
    </citation>
    <scope>NUCLEOTIDE SEQUENCE [LARGE SCALE GENOMIC DNA]</scope>
    <source>
        <strain evidence="1 2">NBRC 100142</strain>
    </source>
</reference>
<evidence type="ECO:0000313" key="1">
    <source>
        <dbReference type="EMBL" id="GIF57997.1"/>
    </source>
</evidence>
<gene>
    <name evidence="1" type="ORF">Air01nite_40920</name>
</gene>
<evidence type="ECO:0000313" key="2">
    <source>
        <dbReference type="Proteomes" id="UP000624325"/>
    </source>
</evidence>
<protein>
    <submittedName>
        <fullName evidence="1">Uncharacterized protein</fullName>
    </submittedName>
</protein>
<comment type="caution">
    <text evidence="1">The sequence shown here is derived from an EMBL/GenBank/DDBJ whole genome shotgun (WGS) entry which is preliminary data.</text>
</comment>
<sequence>MRADYDEATTSGVYPARQEDVEASGMSARVDEGTAALWLRENTVVRLRNANVRQAYYAWQQRNSHPVCPHAMIFLYSATEPHLDVYAGTRQTHDIATLRDPRYFVYQAVTEPARHWASTPQGLDPFTQLCDQTDDLPADAQRDRRFYGIALSTLDSISAPWAQQQAKKPSRLSGKYDLPGRRERPEEVSGTVLAYLRDGNVMVIDRRGSTEFNEIQIYTSAHLVTPHQQVNDWNGFPLPRGTGWSGVWDRMAELQTLLLEQEAR</sequence>
<proteinExistence type="predicted"/>
<keyword evidence="2" id="KW-1185">Reference proteome</keyword>
<accession>A0ABQ4C5D6</accession>